<evidence type="ECO:0000313" key="2">
    <source>
        <dbReference type="Proteomes" id="UP000275846"/>
    </source>
</evidence>
<keyword evidence="2" id="KW-1185">Reference proteome</keyword>
<reference evidence="1 2" key="2">
    <citation type="submission" date="2018-11" db="EMBL/GenBank/DDBJ databases">
        <authorList>
            <consortium name="Pathogen Informatics"/>
        </authorList>
    </citation>
    <scope>NUCLEOTIDE SEQUENCE [LARGE SCALE GENOMIC DNA]</scope>
    <source>
        <strain evidence="1 2">NST_G2</strain>
    </source>
</reference>
<dbReference type="EMBL" id="UYSU01000392">
    <property type="protein sequence ID" value="VDL85732.1"/>
    <property type="molecule type" value="Genomic_DNA"/>
</dbReference>
<gene>
    <name evidence="1" type="ORF">SSLN_LOCUS519</name>
</gene>
<dbReference type="Proteomes" id="UP000275846">
    <property type="component" value="Unassembled WGS sequence"/>
</dbReference>
<proteinExistence type="predicted"/>
<dbReference type="WBParaSite" id="SSLN_0000054301-mRNA-1">
    <property type="protein sequence ID" value="SSLN_0000054301-mRNA-1"/>
    <property type="gene ID" value="SSLN_0000054301"/>
</dbReference>
<evidence type="ECO:0000313" key="3">
    <source>
        <dbReference type="WBParaSite" id="SSLN_0000054301-mRNA-1"/>
    </source>
</evidence>
<accession>A0A183S8H1</accession>
<sequence length="88" mass="9384">MLVLLALVHRSLCDGFASDRAGRCVMRMCGDNEDKIGREAPSLGGSAADTGSRARGRSMESVYGCARCVDIAVDSTFEDAHVTEQAMK</sequence>
<evidence type="ECO:0000313" key="1">
    <source>
        <dbReference type="EMBL" id="VDL85732.1"/>
    </source>
</evidence>
<dbReference type="AlphaFoldDB" id="A0A183S8H1"/>
<reference evidence="3" key="1">
    <citation type="submission" date="2016-06" db="UniProtKB">
        <authorList>
            <consortium name="WormBaseParasite"/>
        </authorList>
    </citation>
    <scope>IDENTIFICATION</scope>
</reference>
<protein>
    <submittedName>
        <fullName evidence="3">Secreted protein</fullName>
    </submittedName>
</protein>
<organism evidence="3">
    <name type="scientific">Schistocephalus solidus</name>
    <name type="common">Tapeworm</name>
    <dbReference type="NCBI Taxonomy" id="70667"/>
    <lineage>
        <taxon>Eukaryota</taxon>
        <taxon>Metazoa</taxon>
        <taxon>Spiralia</taxon>
        <taxon>Lophotrochozoa</taxon>
        <taxon>Platyhelminthes</taxon>
        <taxon>Cestoda</taxon>
        <taxon>Eucestoda</taxon>
        <taxon>Diphyllobothriidea</taxon>
        <taxon>Diphyllobothriidae</taxon>
        <taxon>Schistocephalus</taxon>
    </lineage>
</organism>
<name>A0A183S8H1_SCHSO</name>